<keyword evidence="3" id="KW-0812">Transmembrane</keyword>
<evidence type="ECO:0000256" key="7">
    <source>
        <dbReference type="ARBA" id="ARBA00023237"/>
    </source>
</evidence>
<dbReference type="Gene3D" id="2.40.160.50">
    <property type="entry name" value="membrane protein fhac: a member of the omp85/tpsb transporter family"/>
    <property type="match status" value="1"/>
</dbReference>
<organism evidence="10 11">
    <name type="scientific">Algoriphagus halophilus</name>
    <dbReference type="NCBI Taxonomy" id="226505"/>
    <lineage>
        <taxon>Bacteria</taxon>
        <taxon>Pseudomonadati</taxon>
        <taxon>Bacteroidota</taxon>
        <taxon>Cytophagia</taxon>
        <taxon>Cytophagales</taxon>
        <taxon>Cyclobacteriaceae</taxon>
        <taxon>Algoriphagus</taxon>
    </lineage>
</organism>
<evidence type="ECO:0000256" key="4">
    <source>
        <dbReference type="ARBA" id="ARBA00022729"/>
    </source>
</evidence>
<evidence type="ECO:0000256" key="1">
    <source>
        <dbReference type="ARBA" id="ARBA00004370"/>
    </source>
</evidence>
<keyword evidence="6" id="KW-0472">Membrane</keyword>
<dbReference type="Gene3D" id="3.10.20.310">
    <property type="entry name" value="membrane protein fhac"/>
    <property type="match status" value="5"/>
</dbReference>
<dbReference type="EMBL" id="FSRC01000004">
    <property type="protein sequence ID" value="SIO21848.1"/>
    <property type="molecule type" value="Genomic_DNA"/>
</dbReference>
<dbReference type="PANTHER" id="PTHR12815">
    <property type="entry name" value="SORTING AND ASSEMBLY MACHINERY SAMM50 PROTEIN FAMILY MEMBER"/>
    <property type="match status" value="1"/>
</dbReference>
<evidence type="ECO:0000313" key="11">
    <source>
        <dbReference type="Proteomes" id="UP000185221"/>
    </source>
</evidence>
<reference evidence="11" key="1">
    <citation type="submission" date="2016-11" db="EMBL/GenBank/DDBJ databases">
        <authorList>
            <person name="Varghese N."/>
            <person name="Submissions S."/>
        </authorList>
    </citation>
    <scope>NUCLEOTIDE SEQUENCE [LARGE SCALE GENOMIC DNA]</scope>
    <source>
        <strain evidence="11">DSM 15292</strain>
    </source>
</reference>
<proteinExistence type="predicted"/>
<evidence type="ECO:0000256" key="8">
    <source>
        <dbReference type="SAM" id="SignalP"/>
    </source>
</evidence>
<sequence length="898" mass="101576">MKRSLLILFCLVWTSSAMAQIRLGQSRYASSKPVNILELNYQKPQSYRIAEIKAVGLTTLDEIAIISLSGLKVDDTIEVPGESISNALKKLWGQGIIGDVKILVTKVEGDDIYLLLDLTERPRFSRVEFTGMNKTQESELRDKVNIRGRVVRDDVLNSAKRTIEKYYLDKGYLNTDVKILQERDTTLPNSVKLRFDVDMNSKVRINAINIYGNEEIADTKVKKKLKKTKEHARVSIFKDLYSRALDADASDYANTIFHTDSASNEDVQSYINKNFKLNFFNGSKYIPKEYANDKNSVINFYNSKGFRDAEILEDSVYDYNEDKINIDIEIEEGRKYYYRNISFTGNYIHPDPVLLAKLGIQKGDVYNKELLDKRLNYDPQKGDDVSSLYQDDGYLFFSIDPVEVNVAGDSIDLEMRIFEGPQVTVNSVNIKGNERTSDHVVMREIRILPGQKFNRSLLVRTIRELSTLGYFDPEKINPDLRPNFEAATVDITFELEERPNDQIELSGGWGGFYGFVGTVGLVFNNFSIRNIGDFSKWDPLPVGDGQKLSLRVQANGRSFQNYSVSLTEPWFGGKKPQALSFSFNHSVQRQVDFYNQQNFGNELGFFKITGVTLGLAKRVTWPDDYFSISNSIQFQIYEFDQFGTSFGLSYPTGTSNSLTFNNTIARNNVDNPTFPRFGSNIILSTSLTPPYASLNKNIDGESTDQEKYKWLEYHKWMFDASIYTPLFGSSKFVASARAHMGFLGSYGNKIGIIPLERFVMGGDGMTFNNFALGQEIIGLRGYENQSITPGRDTRGQEDADPYGGIVYNKYVMELRFLVSPNPSATIFLLGFAEAGNNWGSYADFNPYDLKKSAGVGARIFMPAFGLLGVDWGYGFDAIPGTTERSGAQFHFTIGQQFR</sequence>
<keyword evidence="2" id="KW-1134">Transmembrane beta strand</keyword>
<keyword evidence="5" id="KW-0677">Repeat</keyword>
<dbReference type="OrthoDB" id="9802086at2"/>
<dbReference type="InterPro" id="IPR034746">
    <property type="entry name" value="POTRA"/>
</dbReference>
<evidence type="ECO:0000256" key="2">
    <source>
        <dbReference type="ARBA" id="ARBA00022452"/>
    </source>
</evidence>
<dbReference type="GO" id="GO:0019867">
    <property type="term" value="C:outer membrane"/>
    <property type="evidence" value="ECO:0007669"/>
    <property type="project" value="InterPro"/>
</dbReference>
<gene>
    <name evidence="10" type="ORF">SAMN05444394_3887</name>
</gene>
<dbReference type="PANTHER" id="PTHR12815:SF47">
    <property type="entry name" value="TRANSLOCATION AND ASSEMBLY MODULE SUBUNIT TAMA"/>
    <property type="match status" value="1"/>
</dbReference>
<dbReference type="GO" id="GO:0071709">
    <property type="term" value="P:membrane assembly"/>
    <property type="evidence" value="ECO:0007669"/>
    <property type="project" value="InterPro"/>
</dbReference>
<dbReference type="RefSeq" id="WP_074226673.1">
    <property type="nucleotide sequence ID" value="NZ_CP146486.1"/>
</dbReference>
<feature type="domain" description="POTRA" evidence="9">
    <location>
        <begin position="122"/>
        <end position="200"/>
    </location>
</feature>
<dbReference type="InterPro" id="IPR000184">
    <property type="entry name" value="Bac_surfAg_D15"/>
</dbReference>
<dbReference type="STRING" id="226505.SAMN05444394_3887"/>
<dbReference type="InterPro" id="IPR039910">
    <property type="entry name" value="D15-like"/>
</dbReference>
<accession>A0A1N6HPQ7</accession>
<feature type="domain" description="POTRA" evidence="9">
    <location>
        <begin position="423"/>
        <end position="498"/>
    </location>
</feature>
<keyword evidence="7" id="KW-0998">Cell outer membrane</keyword>
<keyword evidence="4 8" id="KW-0732">Signal</keyword>
<evidence type="ECO:0000313" key="10">
    <source>
        <dbReference type="EMBL" id="SIO21848.1"/>
    </source>
</evidence>
<feature type="domain" description="POTRA" evidence="9">
    <location>
        <begin position="336"/>
        <end position="420"/>
    </location>
</feature>
<keyword evidence="11" id="KW-1185">Reference proteome</keyword>
<dbReference type="AlphaFoldDB" id="A0A1N6HPQ7"/>
<dbReference type="Pfam" id="PF01103">
    <property type="entry name" value="Omp85"/>
    <property type="match status" value="1"/>
</dbReference>
<evidence type="ECO:0000256" key="3">
    <source>
        <dbReference type="ARBA" id="ARBA00022692"/>
    </source>
</evidence>
<dbReference type="Proteomes" id="UP000185221">
    <property type="component" value="Unassembled WGS sequence"/>
</dbReference>
<comment type="subcellular location">
    <subcellularLocation>
        <location evidence="1">Membrane</location>
    </subcellularLocation>
</comment>
<dbReference type="InterPro" id="IPR010827">
    <property type="entry name" value="BamA/TamA_POTRA"/>
</dbReference>
<dbReference type="PROSITE" id="PS51779">
    <property type="entry name" value="POTRA"/>
    <property type="match status" value="4"/>
</dbReference>
<evidence type="ECO:0000259" key="9">
    <source>
        <dbReference type="PROSITE" id="PS51779"/>
    </source>
</evidence>
<feature type="domain" description="POTRA" evidence="9">
    <location>
        <begin position="47"/>
        <end position="121"/>
    </location>
</feature>
<name>A0A1N6HPQ7_9BACT</name>
<evidence type="ECO:0000256" key="6">
    <source>
        <dbReference type="ARBA" id="ARBA00023136"/>
    </source>
</evidence>
<evidence type="ECO:0000256" key="5">
    <source>
        <dbReference type="ARBA" id="ARBA00022737"/>
    </source>
</evidence>
<dbReference type="PIRSF" id="PIRSF006076">
    <property type="entry name" value="OM_assembly_OMP85"/>
    <property type="match status" value="1"/>
</dbReference>
<dbReference type="InterPro" id="IPR023707">
    <property type="entry name" value="OM_assembly_BamA"/>
</dbReference>
<protein>
    <submittedName>
        <fullName evidence="10">Beta-barrel assembly machine subunit BamA</fullName>
    </submittedName>
</protein>
<feature type="chain" id="PRO_5012817026" evidence="8">
    <location>
        <begin position="20"/>
        <end position="898"/>
    </location>
</feature>
<feature type="signal peptide" evidence="8">
    <location>
        <begin position="1"/>
        <end position="19"/>
    </location>
</feature>
<dbReference type="Pfam" id="PF07244">
    <property type="entry name" value="POTRA"/>
    <property type="match status" value="4"/>
</dbReference>